<evidence type="ECO:0000256" key="2">
    <source>
        <dbReference type="ARBA" id="ARBA00023002"/>
    </source>
</evidence>
<sequence>MKSVLITGGSRGIGAAMVRAFTESGYKVAFLYKERDDKAKGVSEETGAVGICCDVSDSQQVSEGVRAARMYLEVPYFDVLICNAGISITGLFTDTTQKQWKEIMDTNLYGTISVTSQILPTMIERQQGSIVMISSVWGQTGGSCEVAYSTTKAAVIGFAKSLAKEVAPSGVRVNCIAPGVIDTDMSRICGEDTLQALTEEIPMGKIGDADEVAKAAVFLASEEASYITGQILAVNGGFYI</sequence>
<dbReference type="EMBL" id="QXWK01000032">
    <property type="protein sequence ID" value="NBH62717.1"/>
    <property type="molecule type" value="Genomic_DNA"/>
</dbReference>
<reference evidence="4 5" key="1">
    <citation type="submission" date="2018-08" db="EMBL/GenBank/DDBJ databases">
        <title>Murine metabolic-syndrome-specific gut microbial biobank.</title>
        <authorList>
            <person name="Liu C."/>
        </authorList>
    </citation>
    <scope>NUCLEOTIDE SEQUENCE [LARGE SCALE GENOMIC DNA]</scope>
    <source>
        <strain evidence="4 5">28</strain>
    </source>
</reference>
<dbReference type="SUPFAM" id="SSF51735">
    <property type="entry name" value="NAD(P)-binding Rossmann-fold domains"/>
    <property type="match status" value="1"/>
</dbReference>
<dbReference type="GO" id="GO:0016491">
    <property type="term" value="F:oxidoreductase activity"/>
    <property type="evidence" value="ECO:0007669"/>
    <property type="project" value="UniProtKB-KW"/>
</dbReference>
<evidence type="ECO:0000313" key="4">
    <source>
        <dbReference type="EMBL" id="NBH62717.1"/>
    </source>
</evidence>
<proteinExistence type="inferred from homology"/>
<organism evidence="4 5">
    <name type="scientific">Anaerotruncus colihominis</name>
    <dbReference type="NCBI Taxonomy" id="169435"/>
    <lineage>
        <taxon>Bacteria</taxon>
        <taxon>Bacillati</taxon>
        <taxon>Bacillota</taxon>
        <taxon>Clostridia</taxon>
        <taxon>Eubacteriales</taxon>
        <taxon>Oscillospiraceae</taxon>
        <taxon>Anaerotruncus</taxon>
    </lineage>
</organism>
<dbReference type="Gene3D" id="3.40.50.720">
    <property type="entry name" value="NAD(P)-binding Rossmann-like Domain"/>
    <property type="match status" value="1"/>
</dbReference>
<dbReference type="PANTHER" id="PTHR42879:SF2">
    <property type="entry name" value="3-OXOACYL-[ACYL-CARRIER-PROTEIN] REDUCTASE FABG"/>
    <property type="match status" value="1"/>
</dbReference>
<protein>
    <submittedName>
        <fullName evidence="4">SDR family oxidoreductase</fullName>
    </submittedName>
</protein>
<dbReference type="InterPro" id="IPR002347">
    <property type="entry name" value="SDR_fam"/>
</dbReference>
<dbReference type="FunFam" id="3.40.50.720:FF:000173">
    <property type="entry name" value="3-oxoacyl-[acyl-carrier protein] reductase"/>
    <property type="match status" value="1"/>
</dbReference>
<dbReference type="NCBIfam" id="NF047420">
    <property type="entry name" value="EF_P_mod_YmfI"/>
    <property type="match status" value="1"/>
</dbReference>
<dbReference type="InterPro" id="IPR036291">
    <property type="entry name" value="NAD(P)-bd_dom_sf"/>
</dbReference>
<dbReference type="InterPro" id="IPR050259">
    <property type="entry name" value="SDR"/>
</dbReference>
<dbReference type="AlphaFoldDB" id="A0A845QPT0"/>
<evidence type="ECO:0000256" key="1">
    <source>
        <dbReference type="ARBA" id="ARBA00006484"/>
    </source>
</evidence>
<evidence type="ECO:0000313" key="5">
    <source>
        <dbReference type="Proteomes" id="UP000446866"/>
    </source>
</evidence>
<dbReference type="GO" id="GO:0008202">
    <property type="term" value="P:steroid metabolic process"/>
    <property type="evidence" value="ECO:0007669"/>
    <property type="project" value="UniProtKB-KW"/>
</dbReference>
<keyword evidence="3" id="KW-0753">Steroid metabolism</keyword>
<gene>
    <name evidence="4" type="ORF">D0435_13765</name>
</gene>
<dbReference type="PRINTS" id="PR00081">
    <property type="entry name" value="GDHRDH"/>
</dbReference>
<comment type="similarity">
    <text evidence="1">Belongs to the short-chain dehydrogenases/reductases (SDR) family.</text>
</comment>
<dbReference type="GO" id="GO:0032787">
    <property type="term" value="P:monocarboxylic acid metabolic process"/>
    <property type="evidence" value="ECO:0007669"/>
    <property type="project" value="UniProtKB-ARBA"/>
</dbReference>
<dbReference type="Pfam" id="PF13561">
    <property type="entry name" value="adh_short_C2"/>
    <property type="match status" value="1"/>
</dbReference>
<dbReference type="Proteomes" id="UP000446866">
    <property type="component" value="Unassembled WGS sequence"/>
</dbReference>
<evidence type="ECO:0000256" key="3">
    <source>
        <dbReference type="ARBA" id="ARBA00023221"/>
    </source>
</evidence>
<keyword evidence="2" id="KW-0560">Oxidoreductase</keyword>
<dbReference type="PROSITE" id="PS00061">
    <property type="entry name" value="ADH_SHORT"/>
    <property type="match status" value="1"/>
</dbReference>
<dbReference type="PRINTS" id="PR00080">
    <property type="entry name" value="SDRFAMILY"/>
</dbReference>
<keyword evidence="3" id="KW-0443">Lipid metabolism</keyword>
<keyword evidence="5" id="KW-1185">Reference proteome</keyword>
<dbReference type="NCBIfam" id="NF009466">
    <property type="entry name" value="PRK12826.1-2"/>
    <property type="match status" value="1"/>
</dbReference>
<dbReference type="InterPro" id="IPR020904">
    <property type="entry name" value="Sc_DH/Rdtase_CS"/>
</dbReference>
<dbReference type="PANTHER" id="PTHR42879">
    <property type="entry name" value="3-OXOACYL-(ACYL-CARRIER-PROTEIN) REDUCTASE"/>
    <property type="match status" value="1"/>
</dbReference>
<comment type="caution">
    <text evidence="4">The sequence shown here is derived from an EMBL/GenBank/DDBJ whole genome shotgun (WGS) entry which is preliminary data.</text>
</comment>
<name>A0A845QPT0_9FIRM</name>
<accession>A0A845QPT0</accession>